<dbReference type="Proteomes" id="UP000784294">
    <property type="component" value="Unassembled WGS sequence"/>
</dbReference>
<proteinExistence type="predicted"/>
<evidence type="ECO:0000313" key="2">
    <source>
        <dbReference type="EMBL" id="VEL26481.1"/>
    </source>
</evidence>
<dbReference type="EMBL" id="CAAALY010080572">
    <property type="protein sequence ID" value="VEL26481.1"/>
    <property type="molecule type" value="Genomic_DNA"/>
</dbReference>
<feature type="region of interest" description="Disordered" evidence="1">
    <location>
        <begin position="16"/>
        <end position="36"/>
    </location>
</feature>
<gene>
    <name evidence="2" type="ORF">PXEA_LOCUS19921</name>
</gene>
<evidence type="ECO:0000313" key="3">
    <source>
        <dbReference type="Proteomes" id="UP000784294"/>
    </source>
</evidence>
<accession>A0A448X2I6</accession>
<comment type="caution">
    <text evidence="2">The sequence shown here is derived from an EMBL/GenBank/DDBJ whole genome shotgun (WGS) entry which is preliminary data.</text>
</comment>
<organism evidence="2 3">
    <name type="scientific">Protopolystoma xenopodis</name>
    <dbReference type="NCBI Taxonomy" id="117903"/>
    <lineage>
        <taxon>Eukaryota</taxon>
        <taxon>Metazoa</taxon>
        <taxon>Spiralia</taxon>
        <taxon>Lophotrochozoa</taxon>
        <taxon>Platyhelminthes</taxon>
        <taxon>Monogenea</taxon>
        <taxon>Polyopisthocotylea</taxon>
        <taxon>Polystomatidea</taxon>
        <taxon>Polystomatidae</taxon>
        <taxon>Protopolystoma</taxon>
    </lineage>
</organism>
<sequence>MAVHNKVIRSGNDLKSTGEMSVLGDGPGAATVEGTPQTIRRGSSNLVSGFSEAQLVAALAACEEESDAVATNRALAEAKVII</sequence>
<protein>
    <submittedName>
        <fullName evidence="2">Uncharacterized protein</fullName>
    </submittedName>
</protein>
<keyword evidence="3" id="KW-1185">Reference proteome</keyword>
<evidence type="ECO:0000256" key="1">
    <source>
        <dbReference type="SAM" id="MobiDB-lite"/>
    </source>
</evidence>
<name>A0A448X2I6_9PLAT</name>
<dbReference type="AlphaFoldDB" id="A0A448X2I6"/>
<reference evidence="2" key="1">
    <citation type="submission" date="2018-11" db="EMBL/GenBank/DDBJ databases">
        <authorList>
            <consortium name="Pathogen Informatics"/>
        </authorList>
    </citation>
    <scope>NUCLEOTIDE SEQUENCE</scope>
</reference>